<proteinExistence type="predicted"/>
<dbReference type="AlphaFoldDB" id="A0A820H733"/>
<feature type="non-terminal residue" evidence="2">
    <location>
        <position position="78"/>
    </location>
</feature>
<dbReference type="EMBL" id="CAJOBE010030364">
    <property type="protein sequence ID" value="CAF4289085.1"/>
    <property type="molecule type" value="Genomic_DNA"/>
</dbReference>
<evidence type="ECO:0000256" key="1">
    <source>
        <dbReference type="SAM" id="MobiDB-lite"/>
    </source>
</evidence>
<reference evidence="2" key="1">
    <citation type="submission" date="2021-02" db="EMBL/GenBank/DDBJ databases">
        <authorList>
            <person name="Nowell W R."/>
        </authorList>
    </citation>
    <scope>NUCLEOTIDE SEQUENCE</scope>
</reference>
<comment type="caution">
    <text evidence="2">The sequence shown here is derived from an EMBL/GenBank/DDBJ whole genome shotgun (WGS) entry which is preliminary data.</text>
</comment>
<dbReference type="Proteomes" id="UP000663874">
    <property type="component" value="Unassembled WGS sequence"/>
</dbReference>
<evidence type="ECO:0000313" key="2">
    <source>
        <dbReference type="EMBL" id="CAF4289085.1"/>
    </source>
</evidence>
<protein>
    <submittedName>
        <fullName evidence="2">Uncharacterized protein</fullName>
    </submittedName>
</protein>
<sequence>MKNSRIPSPPPPPQDNPINNEECTAFSFFSLLSTAQALAFKEEMLDEAKYEPHINPRHLPSSITPDQLKQMTGRNRYH</sequence>
<evidence type="ECO:0000313" key="3">
    <source>
        <dbReference type="Proteomes" id="UP000663874"/>
    </source>
</evidence>
<name>A0A820H733_9BILA</name>
<feature type="region of interest" description="Disordered" evidence="1">
    <location>
        <begin position="1"/>
        <end position="21"/>
    </location>
</feature>
<accession>A0A820H733</accession>
<gene>
    <name evidence="2" type="ORF">FNK824_LOCUS40198</name>
</gene>
<organism evidence="2 3">
    <name type="scientific">Rotaria sordida</name>
    <dbReference type="NCBI Taxonomy" id="392033"/>
    <lineage>
        <taxon>Eukaryota</taxon>
        <taxon>Metazoa</taxon>
        <taxon>Spiralia</taxon>
        <taxon>Gnathifera</taxon>
        <taxon>Rotifera</taxon>
        <taxon>Eurotatoria</taxon>
        <taxon>Bdelloidea</taxon>
        <taxon>Philodinida</taxon>
        <taxon>Philodinidae</taxon>
        <taxon>Rotaria</taxon>
    </lineage>
</organism>
<feature type="region of interest" description="Disordered" evidence="1">
    <location>
        <begin position="51"/>
        <end position="78"/>
    </location>
</feature>
<feature type="compositionally biased region" description="Polar residues" evidence="1">
    <location>
        <begin position="61"/>
        <end position="78"/>
    </location>
</feature>